<dbReference type="InterPro" id="IPR001623">
    <property type="entry name" value="DnaJ_domain"/>
</dbReference>
<reference evidence="3" key="1">
    <citation type="submission" date="2019-12" db="EMBL/GenBank/DDBJ databases">
        <authorList>
            <person name="Scholes J."/>
        </authorList>
    </citation>
    <scope>NUCLEOTIDE SEQUENCE</scope>
</reference>
<dbReference type="AlphaFoldDB" id="A0A9N7NZ82"/>
<dbReference type="EMBL" id="CACSLK010034598">
    <property type="protein sequence ID" value="CAA0842124.1"/>
    <property type="molecule type" value="Genomic_DNA"/>
</dbReference>
<dbReference type="Gene3D" id="1.10.287.110">
    <property type="entry name" value="DnaJ domain"/>
    <property type="match status" value="1"/>
</dbReference>
<feature type="compositionally biased region" description="Basic and acidic residues" evidence="1">
    <location>
        <begin position="294"/>
        <end position="303"/>
    </location>
</feature>
<dbReference type="InterPro" id="IPR018253">
    <property type="entry name" value="DnaJ_domain_CS"/>
</dbReference>
<dbReference type="SMART" id="SM00271">
    <property type="entry name" value="DnaJ"/>
    <property type="match status" value="1"/>
</dbReference>
<feature type="domain" description="J" evidence="2">
    <location>
        <begin position="67"/>
        <end position="131"/>
    </location>
</feature>
<dbReference type="InterPro" id="IPR036869">
    <property type="entry name" value="J_dom_sf"/>
</dbReference>
<dbReference type="Pfam" id="PF11926">
    <property type="entry name" value="DUF3444"/>
    <property type="match status" value="1"/>
</dbReference>
<sequence length="1084" mass="120508">MECNKDEAIRARQIAEKKMENLDFEGARKIALKAQALYPELENISQLLGICNVHCSAQMRILGAEKDWYGILQVEKLADEPTVRKQYRRLALNLHPDKNRFPGAEAAFKLIVEANAVLSDPAKKSVYDSRIRAVSRPPGPVNIPPHHMNANRTYQFNKQYGVHGSNVPTGFTSLNQHQAAQPSHSVRLETFTTICPFCCIKHQHPRTILNTMLTCHNCLKKFMPYEKTGPSIPTGVPVQPVATQTGANFGPGNSVSREASQWRANKRAEKQQAAPASGGVQVENAAKVRVGVKEKHVDGRDVSGSHGQKVNGFAENSEKVKEKNKSRKRGRKQMISSSESSDTSTDSDLEDVSMKGNHDLNSGPRHVHPVRRSSRARQNVNYTYTEGDVEDDDVYLSPPKRSRGNKVPEDIVEEHTDFVNQNATVHPEDSKQAKGFAESEGMGNGTGVIIESEDAEFTDFNKLRDESLFAVNQIWACYDSDDGMPRFHALVKKVSHAPFELSFTWLEPDPIYDAHKKWIKAGLPAGCGTFKLGKTEIAHSNDMFSHKVICEKGTKRGSFLVYPRPGEVWAVFRDWDLNWCSSPQNHTVYKYEVVEVLTDFDAVSGVKVCYLDKVAGFLSVFRRSSLDEADSFLVQPNQLYKLSHRVPSYKLTGSERESVPAGSFELDTASLPLDPDDLFYPSKAGMDVEKTGHGANVEPKVIGSERTGEENLGAARFRSQQQSEEGVDYQFRASRGTLGGYFQLNASGFNHEFCNRGPDREDSAFSRFRLPRRRWDDGYEAVSYGGSSRRSIEALTCGGLSFFAAHGRKFGPGAAGWGRDGRRVAEDAGDYHGRAAWSEEQIRGNFWQRSVHRSSSRIASTIDSFPENLKTSVPSSTPNAKNELFNPPLVPVSSVLRVLLCLSPQLLLRQSEGFNYARLDNVVQSIVNLLSAQASGSSHPPAPICQPTAVTTPLFGFPKRRSLSMTVARRRQTLWARRAVFANRLRCQHWSLALADQLNLGSVEFQAVVCSAPPELASPVWAFLAMGQLRGWVPNFLLTIEGGSKISTKQTKQSAVKSRFNELDQPGEGKKRLDLSYEVRSARL</sequence>
<evidence type="ECO:0000259" key="2">
    <source>
        <dbReference type="PROSITE" id="PS50076"/>
    </source>
</evidence>
<feature type="compositionally biased region" description="Basic residues" evidence="1">
    <location>
        <begin position="365"/>
        <end position="375"/>
    </location>
</feature>
<dbReference type="PANTHER" id="PTHR45089">
    <property type="entry name" value="DNAJ HEAT SHOCK AMINO-TERMINAL DOMAIN PROTEIN-RELATED"/>
    <property type="match status" value="1"/>
</dbReference>
<dbReference type="InterPro" id="IPR024593">
    <property type="entry name" value="DUF3444"/>
</dbReference>
<dbReference type="Proteomes" id="UP001153555">
    <property type="component" value="Unassembled WGS sequence"/>
</dbReference>
<name>A0A9N7NZ82_STRHE</name>
<dbReference type="SUPFAM" id="SSF46565">
    <property type="entry name" value="Chaperone J-domain"/>
    <property type="match status" value="1"/>
</dbReference>
<dbReference type="PRINTS" id="PR00625">
    <property type="entry name" value="JDOMAIN"/>
</dbReference>
<dbReference type="PROSITE" id="PS00636">
    <property type="entry name" value="DNAJ_1"/>
    <property type="match status" value="1"/>
</dbReference>
<keyword evidence="4" id="KW-1185">Reference proteome</keyword>
<dbReference type="CDD" id="cd06257">
    <property type="entry name" value="DnaJ"/>
    <property type="match status" value="1"/>
</dbReference>
<dbReference type="OrthoDB" id="10250354at2759"/>
<feature type="region of interest" description="Disordered" evidence="1">
    <location>
        <begin position="294"/>
        <end position="406"/>
    </location>
</feature>
<dbReference type="PROSITE" id="PS50076">
    <property type="entry name" value="DNAJ_2"/>
    <property type="match status" value="1"/>
</dbReference>
<organism evidence="3 4">
    <name type="scientific">Striga hermonthica</name>
    <name type="common">Purple witchweed</name>
    <name type="synonym">Buchnera hermonthica</name>
    <dbReference type="NCBI Taxonomy" id="68872"/>
    <lineage>
        <taxon>Eukaryota</taxon>
        <taxon>Viridiplantae</taxon>
        <taxon>Streptophyta</taxon>
        <taxon>Embryophyta</taxon>
        <taxon>Tracheophyta</taxon>
        <taxon>Spermatophyta</taxon>
        <taxon>Magnoliopsida</taxon>
        <taxon>eudicotyledons</taxon>
        <taxon>Gunneridae</taxon>
        <taxon>Pentapetalae</taxon>
        <taxon>asterids</taxon>
        <taxon>lamiids</taxon>
        <taxon>Lamiales</taxon>
        <taxon>Orobanchaceae</taxon>
        <taxon>Buchnereae</taxon>
        <taxon>Striga</taxon>
    </lineage>
</organism>
<gene>
    <name evidence="3" type="ORF">SHERM_07988</name>
</gene>
<proteinExistence type="predicted"/>
<dbReference type="PANTHER" id="PTHR45089:SF57">
    <property type="entry name" value="DNAJ HEAT SHOCK N-TERMINAL DOMAIN-CONTAINING PROTEIN"/>
    <property type="match status" value="1"/>
</dbReference>
<feature type="region of interest" description="Disordered" evidence="1">
    <location>
        <begin position="425"/>
        <end position="444"/>
    </location>
</feature>
<evidence type="ECO:0000313" key="3">
    <source>
        <dbReference type="EMBL" id="CAA0842124.1"/>
    </source>
</evidence>
<evidence type="ECO:0000256" key="1">
    <source>
        <dbReference type="SAM" id="MobiDB-lite"/>
    </source>
</evidence>
<comment type="caution">
    <text evidence="3">The sequence shown here is derived from an EMBL/GenBank/DDBJ whole genome shotgun (WGS) entry which is preliminary data.</text>
</comment>
<protein>
    <submittedName>
        <fullName evidence="3">DNAJ heat shock N-terminal domain-containing protein</fullName>
    </submittedName>
</protein>
<dbReference type="Pfam" id="PF00226">
    <property type="entry name" value="DnaJ"/>
    <property type="match status" value="1"/>
</dbReference>
<keyword evidence="3" id="KW-0346">Stress response</keyword>
<evidence type="ECO:0000313" key="4">
    <source>
        <dbReference type="Proteomes" id="UP001153555"/>
    </source>
</evidence>
<accession>A0A9N7NZ82</accession>